<name>A0A177UE27_9BASI</name>
<reference evidence="3" key="1">
    <citation type="submission" date="2016-04" db="EMBL/GenBank/DDBJ databases">
        <authorList>
            <person name="Nguyen H.D."/>
            <person name="Kesanakurti P."/>
            <person name="Cullis J."/>
            <person name="Levesque C.A."/>
            <person name="Hambleton S."/>
        </authorList>
    </citation>
    <scope>NUCLEOTIDE SEQUENCE</scope>
    <source>
        <strain evidence="3">DAOMC 238032</strain>
    </source>
</reference>
<feature type="chain" id="PRO_5044550168" evidence="1">
    <location>
        <begin position="22"/>
        <end position="213"/>
    </location>
</feature>
<gene>
    <name evidence="3" type="ORF">A4X03_0g6844</name>
    <name evidence="2" type="ORF">JKIAZH3_G775</name>
</gene>
<evidence type="ECO:0000313" key="5">
    <source>
        <dbReference type="Proteomes" id="UP000836402"/>
    </source>
</evidence>
<comment type="caution">
    <text evidence="3">The sequence shown here is derived from an EMBL/GenBank/DDBJ whole genome shotgun (WGS) entry which is preliminary data.</text>
</comment>
<dbReference type="EMBL" id="CAJHJG010000639">
    <property type="protein sequence ID" value="CAD6904489.1"/>
    <property type="molecule type" value="Genomic_DNA"/>
</dbReference>
<feature type="signal peptide" evidence="1">
    <location>
        <begin position="1"/>
        <end position="21"/>
    </location>
</feature>
<evidence type="ECO:0000256" key="1">
    <source>
        <dbReference type="SAM" id="SignalP"/>
    </source>
</evidence>
<reference evidence="2" key="3">
    <citation type="submission" date="2020-10" db="EMBL/GenBank/DDBJ databases">
        <authorList>
            <person name="Sedaghatjoo S."/>
        </authorList>
    </citation>
    <scope>NUCLEOTIDE SEQUENCE</scope>
    <source>
        <strain evidence="2">AZH3</strain>
    </source>
</reference>
<protein>
    <submittedName>
        <fullName evidence="3">Uncharacterized protein</fullName>
    </submittedName>
</protein>
<keyword evidence="1" id="KW-0732">Signal</keyword>
<dbReference type="AlphaFoldDB" id="A0A177UE27"/>
<reference evidence="3" key="2">
    <citation type="journal article" date="2019" name="IMA Fungus">
        <title>Genome sequencing and comparison of five Tilletia species to identify candidate genes for the detection of regulated species infecting wheat.</title>
        <authorList>
            <person name="Nguyen H.D.T."/>
            <person name="Sultana T."/>
            <person name="Kesanakurti P."/>
            <person name="Hambleton S."/>
        </authorList>
    </citation>
    <scope>NUCLEOTIDE SEQUENCE</scope>
    <source>
        <strain evidence="3">DAOMC 238032</strain>
    </source>
</reference>
<dbReference type="Proteomes" id="UP000077671">
    <property type="component" value="Unassembled WGS sequence"/>
</dbReference>
<evidence type="ECO:0000313" key="3">
    <source>
        <dbReference type="EMBL" id="KAE8248205.1"/>
    </source>
</evidence>
<accession>A0A177UE27</accession>
<organism evidence="3 4">
    <name type="scientific">Tilletia caries</name>
    <name type="common">wheat bunt fungus</name>
    <dbReference type="NCBI Taxonomy" id="13290"/>
    <lineage>
        <taxon>Eukaryota</taxon>
        <taxon>Fungi</taxon>
        <taxon>Dikarya</taxon>
        <taxon>Basidiomycota</taxon>
        <taxon>Ustilaginomycotina</taxon>
        <taxon>Exobasidiomycetes</taxon>
        <taxon>Tilletiales</taxon>
        <taxon>Tilletiaceae</taxon>
        <taxon>Tilletia</taxon>
    </lineage>
</organism>
<dbReference type="EMBL" id="LWDD02001424">
    <property type="protein sequence ID" value="KAE8248205.1"/>
    <property type="molecule type" value="Genomic_DNA"/>
</dbReference>
<sequence>MVRLLTLTTIFLSSLAAFTMADTNADLAAPPKPDDLFTLVKSAQAVYRGFIALYDVFDQPKEGIKTAAFYHTAYKAVMTIDQHFSRSQMASELTKDPDFIHFGNYADLGALRNVYNRTYGVDGNAQKACQKLSEAAPELKAFEKDDQARADADRIVKPGARIADAIEMLMQDHALTPDVLAKYQGVVSLDRAPDVPRSVWRSNSLLQTALRRP</sequence>
<evidence type="ECO:0000313" key="4">
    <source>
        <dbReference type="Proteomes" id="UP000077671"/>
    </source>
</evidence>
<dbReference type="Proteomes" id="UP000836402">
    <property type="component" value="Unassembled WGS sequence"/>
</dbReference>
<evidence type="ECO:0000313" key="2">
    <source>
        <dbReference type="EMBL" id="CAD6904489.1"/>
    </source>
</evidence>
<proteinExistence type="predicted"/>
<keyword evidence="5" id="KW-1185">Reference proteome</keyword>